<dbReference type="Pfam" id="PF00072">
    <property type="entry name" value="Response_reg"/>
    <property type="match status" value="1"/>
</dbReference>
<comment type="caution">
    <text evidence="11">The sequence shown here is derived from an EMBL/GenBank/DDBJ whole genome shotgun (WGS) entry which is preliminary data.</text>
</comment>
<dbReference type="Pfam" id="PF07495">
    <property type="entry name" value="Y_Y_Y"/>
    <property type="match status" value="1"/>
</dbReference>
<sequence length="1416" mass="161123">MNFFFIGLLFFASTSMFSQWRLNHIGGDEGLSHNRVSSIIQDKHGYLWFGTFNGVNKYDGYAMKQYNYALNSKGLSSNIVFQLFEDQKGFIWVPTSAGLNRINTETEEIDTYFKGDNREKSSGLNNIQQSQSGVFFINAPKGIKCFELNKKGQLQNDTFLEKGKDLNLDIKKIVPALNGKYWVASPSGKVQLYQLDVVKKDGLPKLKIDAVNYNGALFGPGIGVLDILEYPKNTVWIINNRLQLVKLKLTDDLKVIESKKIALSSGIAPDVLKIQRRIDMIVDKQNRLWIGGNRLLLNYNIETGAKANLARDSQLKKVIGQKDIQQVFIDDSNVFWLGTFNHGVYKMDLDNHTFYNSNEYLNFEQPSELFESPIMSICEVNDGSYWFGTQDGDIISLDAHTFNNNSKAGSKPTLIYSYSQTLDQGLKPKITGELSRLKKAKDGGVWVGATSGLSKITYNDMSKSYQIKAFNSLRDSDGNSIDSRVFAIEEDQKGNLWFGVWGKGLVKMTFDEHSEPHRITSYNASGNELSNISNNNIRDILEDNQGTIWIGTNNGLNRLKKAHGSSVKFDKYYSTIGDSTTLSNDYILDLYQTKDGTLYIGTSGGGLNRLNTTQADQLEFAHYTIENGLPSNVVYQIREDLQGNIWLMHARKISKLNPKTGEIIYFEKRDGFNVDEFRDSAMAFTSSGMMFCGGVNGFTFFQPNSLTVNMLPPQVAITDFKLFNESVDVGKEINGHVVLKKDINETKEIKLPFYLNSFEFAFSSMHFSNPEKNRYRFFLEGFEDKPQTSKGGDRRFASYTNVPPGTYAFKVYGANSSGVWNEIPKKIDIIITPPWYLTPPAILFFVVAGLTVIYIIFKVRWNQIKLKNKLKLESALHEKSLEINQMKLRFFTNISHELRTPLTLIIGPLQQIMEGSNDTEYLQRLNNIMYKNSTRLLRLINQLLDFRKVESGEVNLIVEEGDLVEFAKEIYDAFHEIADERRIDFIFIPHQNNIPAWFDNDKVEKILYNLLSNAFKFTPPNRKVKLVINKERQGEKEFAIIKVIDEGVGIENEELPSLFERFYQAKTESNTIQTGSGLGLAYTKRLVEIHKGSIEISSEVNKGTICTVSIPLSKMAYEDTAILEERPKQHHFNFVKNEIKDLRDVTAEGKKNSQVIRHSSETPTILIVEDNKDLQEYLSNYFSKFYHVLCANNGQEGLDSAAKNNPDLIITDLMMNNMNGIEMCKILKNDIKTSHIPVIILTAKSGLENEKEGLETGADEFVLKPFNIEVLRLRVGNILKTKKQWAEKFKTKPTSSTWKELSNKLDKEFLKKCLKIVKKNIDNTDYSVEQFAMDIGMSRSALHLKIKSITGQSTSEFMRTIRIKRASNLIKSGKYSITEVVFMVGFSDPKYFRTCFKKQFGQTPTEYINSYKRQAG</sequence>
<feature type="transmembrane region" description="Helical" evidence="7">
    <location>
        <begin position="835"/>
        <end position="857"/>
    </location>
</feature>
<reference evidence="11 12" key="1">
    <citation type="submission" date="2020-03" db="EMBL/GenBank/DDBJ databases">
        <title>Tamlana sp. nov, isolated from XXX.</title>
        <authorList>
            <person name="Cao W.R."/>
        </authorList>
    </citation>
    <scope>NUCLEOTIDE SEQUENCE [LARGE SCALE GENOMIC DNA]</scope>
    <source>
        <strain evidence="11 12">HST1-43</strain>
    </source>
</reference>
<dbReference type="EC" id="2.7.13.3" evidence="2"/>
<dbReference type="PROSITE" id="PS50109">
    <property type="entry name" value="HIS_KIN"/>
    <property type="match status" value="1"/>
</dbReference>
<dbReference type="SMART" id="SM00387">
    <property type="entry name" value="HATPase_c"/>
    <property type="match status" value="1"/>
</dbReference>
<evidence type="ECO:0000259" key="8">
    <source>
        <dbReference type="PROSITE" id="PS01124"/>
    </source>
</evidence>
<evidence type="ECO:0000256" key="5">
    <source>
        <dbReference type="ARBA" id="ARBA00023163"/>
    </source>
</evidence>
<dbReference type="InterPro" id="IPR003594">
    <property type="entry name" value="HATPase_dom"/>
</dbReference>
<dbReference type="InterPro" id="IPR015943">
    <property type="entry name" value="WD40/YVTN_repeat-like_dom_sf"/>
</dbReference>
<name>A0ABX1D7Y4_9FLAO</name>
<dbReference type="Gene3D" id="3.40.50.2300">
    <property type="match status" value="1"/>
</dbReference>
<feature type="domain" description="Histidine kinase" evidence="9">
    <location>
        <begin position="893"/>
        <end position="1114"/>
    </location>
</feature>
<keyword evidence="7" id="KW-0812">Transmembrane</keyword>
<dbReference type="EMBL" id="JAAVJS010000003">
    <property type="protein sequence ID" value="NJX14441.1"/>
    <property type="molecule type" value="Genomic_DNA"/>
</dbReference>
<gene>
    <name evidence="11" type="ORF">HC176_02935</name>
</gene>
<dbReference type="Gene3D" id="3.30.565.10">
    <property type="entry name" value="Histidine kinase-like ATPase, C-terminal domain"/>
    <property type="match status" value="1"/>
</dbReference>
<dbReference type="PROSITE" id="PS01124">
    <property type="entry name" value="HTH_ARAC_FAMILY_2"/>
    <property type="match status" value="1"/>
</dbReference>
<dbReference type="RefSeq" id="WP_167916698.1">
    <property type="nucleotide sequence ID" value="NZ_JAAVJS010000003.1"/>
</dbReference>
<dbReference type="Pfam" id="PF02518">
    <property type="entry name" value="HATPase_c"/>
    <property type="match status" value="1"/>
</dbReference>
<dbReference type="InterPro" id="IPR011006">
    <property type="entry name" value="CheY-like_superfamily"/>
</dbReference>
<dbReference type="Gene3D" id="2.130.10.10">
    <property type="entry name" value="YVTN repeat-like/Quinoprotein amine dehydrogenase"/>
    <property type="match status" value="3"/>
</dbReference>
<dbReference type="InterPro" id="IPR005467">
    <property type="entry name" value="His_kinase_dom"/>
</dbReference>
<accession>A0ABX1D7Y4</accession>
<keyword evidence="3 6" id="KW-0597">Phosphoprotein</keyword>
<evidence type="ECO:0000256" key="7">
    <source>
        <dbReference type="SAM" id="Phobius"/>
    </source>
</evidence>
<dbReference type="InterPro" id="IPR003661">
    <property type="entry name" value="HisK_dim/P_dom"/>
</dbReference>
<dbReference type="SMART" id="SM00448">
    <property type="entry name" value="REC"/>
    <property type="match status" value="1"/>
</dbReference>
<evidence type="ECO:0000256" key="6">
    <source>
        <dbReference type="PROSITE-ProRule" id="PRU00169"/>
    </source>
</evidence>
<evidence type="ECO:0000313" key="12">
    <source>
        <dbReference type="Proteomes" id="UP000760545"/>
    </source>
</evidence>
<dbReference type="SMART" id="SM00342">
    <property type="entry name" value="HTH_ARAC"/>
    <property type="match status" value="1"/>
</dbReference>
<dbReference type="Pfam" id="PF12833">
    <property type="entry name" value="HTH_18"/>
    <property type="match status" value="1"/>
</dbReference>
<dbReference type="PRINTS" id="PR00344">
    <property type="entry name" value="BCTRLSENSOR"/>
</dbReference>
<keyword evidence="5" id="KW-0804">Transcription</keyword>
<organism evidence="11 12">
    <name type="scientific">Tamlana crocina</name>
    <dbReference type="NCBI Taxonomy" id="393006"/>
    <lineage>
        <taxon>Bacteria</taxon>
        <taxon>Pseudomonadati</taxon>
        <taxon>Bacteroidota</taxon>
        <taxon>Flavobacteriia</taxon>
        <taxon>Flavobacteriales</taxon>
        <taxon>Flavobacteriaceae</taxon>
        <taxon>Tamlana</taxon>
    </lineage>
</organism>
<dbReference type="InterPro" id="IPR036097">
    <property type="entry name" value="HisK_dim/P_sf"/>
</dbReference>
<evidence type="ECO:0000259" key="9">
    <source>
        <dbReference type="PROSITE" id="PS50109"/>
    </source>
</evidence>
<evidence type="ECO:0000256" key="3">
    <source>
        <dbReference type="ARBA" id="ARBA00022553"/>
    </source>
</evidence>
<dbReference type="SUPFAM" id="SSF47384">
    <property type="entry name" value="Homodimeric domain of signal transducing histidine kinase"/>
    <property type="match status" value="1"/>
</dbReference>
<proteinExistence type="predicted"/>
<keyword evidence="12" id="KW-1185">Reference proteome</keyword>
<dbReference type="InterPro" id="IPR011123">
    <property type="entry name" value="Y_Y_Y"/>
</dbReference>
<dbReference type="SUPFAM" id="SSF52172">
    <property type="entry name" value="CheY-like"/>
    <property type="match status" value="1"/>
</dbReference>
<dbReference type="PANTHER" id="PTHR43547:SF2">
    <property type="entry name" value="HYBRID SIGNAL TRANSDUCTION HISTIDINE KINASE C"/>
    <property type="match status" value="1"/>
</dbReference>
<dbReference type="Pfam" id="PF00512">
    <property type="entry name" value="HisKA"/>
    <property type="match status" value="1"/>
</dbReference>
<dbReference type="PROSITE" id="PS50110">
    <property type="entry name" value="RESPONSE_REGULATORY"/>
    <property type="match status" value="1"/>
</dbReference>
<dbReference type="InterPro" id="IPR004358">
    <property type="entry name" value="Sig_transdc_His_kin-like_C"/>
</dbReference>
<feature type="domain" description="Response regulatory" evidence="10">
    <location>
        <begin position="1164"/>
        <end position="1279"/>
    </location>
</feature>
<dbReference type="SUPFAM" id="SSF63829">
    <property type="entry name" value="Calcium-dependent phosphotriesterase"/>
    <property type="match status" value="3"/>
</dbReference>
<keyword evidence="4" id="KW-0805">Transcription regulation</keyword>
<evidence type="ECO:0000256" key="4">
    <source>
        <dbReference type="ARBA" id="ARBA00023015"/>
    </source>
</evidence>
<dbReference type="SMART" id="SM00388">
    <property type="entry name" value="HisKA"/>
    <property type="match status" value="1"/>
</dbReference>
<feature type="modified residue" description="4-aspartylphosphate" evidence="6">
    <location>
        <position position="1212"/>
    </location>
</feature>
<evidence type="ECO:0000256" key="1">
    <source>
        <dbReference type="ARBA" id="ARBA00000085"/>
    </source>
</evidence>
<dbReference type="InterPro" id="IPR013783">
    <property type="entry name" value="Ig-like_fold"/>
</dbReference>
<dbReference type="Gene3D" id="1.10.10.60">
    <property type="entry name" value="Homeodomain-like"/>
    <property type="match status" value="2"/>
</dbReference>
<dbReference type="SUPFAM" id="SSF55874">
    <property type="entry name" value="ATPase domain of HSP90 chaperone/DNA topoisomerase II/histidine kinase"/>
    <property type="match status" value="1"/>
</dbReference>
<dbReference type="Pfam" id="PF07494">
    <property type="entry name" value="Reg_prop"/>
    <property type="match status" value="3"/>
</dbReference>
<dbReference type="InterPro" id="IPR011110">
    <property type="entry name" value="Reg_prop"/>
</dbReference>
<feature type="domain" description="HTH araC/xylS-type" evidence="8">
    <location>
        <begin position="1311"/>
        <end position="1410"/>
    </location>
</feature>
<dbReference type="CDD" id="cd00082">
    <property type="entry name" value="HisKA"/>
    <property type="match status" value="1"/>
</dbReference>
<dbReference type="InterPro" id="IPR009057">
    <property type="entry name" value="Homeodomain-like_sf"/>
</dbReference>
<dbReference type="Gene3D" id="2.60.40.10">
    <property type="entry name" value="Immunoglobulins"/>
    <property type="match status" value="1"/>
</dbReference>
<evidence type="ECO:0000259" key="10">
    <source>
        <dbReference type="PROSITE" id="PS50110"/>
    </source>
</evidence>
<evidence type="ECO:0000313" key="11">
    <source>
        <dbReference type="EMBL" id="NJX14441.1"/>
    </source>
</evidence>
<protein>
    <recommendedName>
        <fullName evidence="2">histidine kinase</fullName>
        <ecNumber evidence="2">2.7.13.3</ecNumber>
    </recommendedName>
</protein>
<dbReference type="InterPro" id="IPR018060">
    <property type="entry name" value="HTH_AraC"/>
</dbReference>
<dbReference type="CDD" id="cd17574">
    <property type="entry name" value="REC_OmpR"/>
    <property type="match status" value="1"/>
</dbReference>
<dbReference type="InterPro" id="IPR036890">
    <property type="entry name" value="HATPase_C_sf"/>
</dbReference>
<keyword evidence="7" id="KW-1133">Transmembrane helix</keyword>
<dbReference type="Gene3D" id="1.10.287.130">
    <property type="match status" value="1"/>
</dbReference>
<dbReference type="Proteomes" id="UP000760545">
    <property type="component" value="Unassembled WGS sequence"/>
</dbReference>
<evidence type="ECO:0000256" key="2">
    <source>
        <dbReference type="ARBA" id="ARBA00012438"/>
    </source>
</evidence>
<comment type="catalytic activity">
    <reaction evidence="1">
        <text>ATP + protein L-histidine = ADP + protein N-phospho-L-histidine.</text>
        <dbReference type="EC" id="2.7.13.3"/>
    </reaction>
</comment>
<keyword evidence="7" id="KW-0472">Membrane</keyword>
<dbReference type="SUPFAM" id="SSF46689">
    <property type="entry name" value="Homeodomain-like"/>
    <property type="match status" value="1"/>
</dbReference>
<dbReference type="InterPro" id="IPR001789">
    <property type="entry name" value="Sig_transdc_resp-reg_receiver"/>
</dbReference>
<dbReference type="PANTHER" id="PTHR43547">
    <property type="entry name" value="TWO-COMPONENT HISTIDINE KINASE"/>
    <property type="match status" value="1"/>
</dbReference>